<evidence type="ECO:0000313" key="4">
    <source>
        <dbReference type="Proteomes" id="UP000637513"/>
    </source>
</evidence>
<keyword evidence="4" id="KW-1185">Reference proteome</keyword>
<dbReference type="Proteomes" id="UP000637513">
    <property type="component" value="Unassembled WGS sequence"/>
</dbReference>
<dbReference type="Pfam" id="PF13399">
    <property type="entry name" value="LytR_C"/>
    <property type="match status" value="1"/>
</dbReference>
<accession>A0ABR7MW79</accession>
<dbReference type="EMBL" id="JACRSW010000033">
    <property type="protein sequence ID" value="MBC8558061.1"/>
    <property type="molecule type" value="Genomic_DNA"/>
</dbReference>
<organism evidence="3 4">
    <name type="scientific">Jutongia hominis</name>
    <dbReference type="NCBI Taxonomy" id="2763664"/>
    <lineage>
        <taxon>Bacteria</taxon>
        <taxon>Bacillati</taxon>
        <taxon>Bacillota</taxon>
        <taxon>Clostridia</taxon>
        <taxon>Lachnospirales</taxon>
        <taxon>Lachnospiraceae</taxon>
        <taxon>Jutongia</taxon>
    </lineage>
</organism>
<feature type="compositionally biased region" description="Low complexity" evidence="1">
    <location>
        <begin position="316"/>
        <end position="336"/>
    </location>
</feature>
<dbReference type="Gene3D" id="3.30.70.2390">
    <property type="match status" value="1"/>
</dbReference>
<feature type="domain" description="LytR/CpsA/Psr regulator C-terminal" evidence="2">
    <location>
        <begin position="347"/>
        <end position="428"/>
    </location>
</feature>
<comment type="caution">
    <text evidence="3">The sequence shown here is derived from an EMBL/GenBank/DDBJ whole genome shotgun (WGS) entry which is preliminary data.</text>
</comment>
<evidence type="ECO:0000259" key="2">
    <source>
        <dbReference type="Pfam" id="PF13399"/>
    </source>
</evidence>
<feature type="region of interest" description="Disordered" evidence="1">
    <location>
        <begin position="316"/>
        <end position="341"/>
    </location>
</feature>
<reference evidence="3 4" key="1">
    <citation type="submission" date="2020-08" db="EMBL/GenBank/DDBJ databases">
        <title>Genome public.</title>
        <authorList>
            <person name="Liu C."/>
            <person name="Sun Q."/>
        </authorList>
    </citation>
    <scope>NUCLEOTIDE SEQUENCE [LARGE SCALE GENOMIC DNA]</scope>
    <source>
        <strain evidence="3 4">BX3</strain>
    </source>
</reference>
<sequence>MKKNVLKMFFLSLGKSLLCIAVLLLVGFASYKISYTLLAKGGAGGSSSTENLKDIMDEAQTDEISKNLIYVADDKNKITHLMLEICNTKTYNMDYITIPVTTDYTIPSVMYRKLCQVNEEIPQVIRISKLLQYFEDESKAYGYGELIFEKMLGTDISYYTVLKQETYDNHYTQQKVKVAYKTKSSENNTPGPDGMVPVTNTTLKTKMNITVLSDTYKRQISDLGHDQDKIAEFIKDQYEGVASNLTVYNKLGYVEAYEKMDCNLYHFWGVPGKYSRKLFEVDTKATKKAIKYLVENGETYVQEQDLTAANMIRKSQVVSKTSPSPSPVSTKSSKSTKSAKKTNSKDLKIYVSNGSQIAGLAASTQKKLKNAGYNVPEVGNYTGKTLTTTKIIVSKKGQGEDLKEYFNNAQVTVGSVSKGYDIEIILGTRDANSR</sequence>
<proteinExistence type="predicted"/>
<name>A0ABR7MW79_9FIRM</name>
<gene>
    <name evidence="3" type="ORF">H8700_10135</name>
</gene>
<dbReference type="RefSeq" id="WP_022141188.1">
    <property type="nucleotide sequence ID" value="NZ_JACRSW010000033.1"/>
</dbReference>
<protein>
    <submittedName>
        <fullName evidence="3">LytR C-terminal domain-containing protein</fullName>
    </submittedName>
</protein>
<dbReference type="InterPro" id="IPR027381">
    <property type="entry name" value="LytR/CpsA/Psr_C"/>
</dbReference>
<evidence type="ECO:0000256" key="1">
    <source>
        <dbReference type="SAM" id="MobiDB-lite"/>
    </source>
</evidence>
<evidence type="ECO:0000313" key="3">
    <source>
        <dbReference type="EMBL" id="MBC8558061.1"/>
    </source>
</evidence>